<organism evidence="1 2">
    <name type="scientific">Geomonas silvestris</name>
    <dbReference type="NCBI Taxonomy" id="2740184"/>
    <lineage>
        <taxon>Bacteria</taxon>
        <taxon>Pseudomonadati</taxon>
        <taxon>Thermodesulfobacteriota</taxon>
        <taxon>Desulfuromonadia</taxon>
        <taxon>Geobacterales</taxon>
        <taxon>Geobacteraceae</taxon>
        <taxon>Geomonas</taxon>
    </lineage>
</organism>
<accession>A0A6V8MEB2</accession>
<gene>
    <name evidence="1" type="ORF">GMST_04880</name>
</gene>
<protein>
    <submittedName>
        <fullName evidence="1">Uncharacterized protein</fullName>
    </submittedName>
</protein>
<comment type="caution">
    <text evidence="1">The sequence shown here is derived from an EMBL/GenBank/DDBJ whole genome shotgun (WGS) entry which is preliminary data.</text>
</comment>
<evidence type="ECO:0000313" key="1">
    <source>
        <dbReference type="EMBL" id="GFO58163.1"/>
    </source>
</evidence>
<dbReference type="Proteomes" id="UP000556026">
    <property type="component" value="Unassembled WGS sequence"/>
</dbReference>
<dbReference type="AlphaFoldDB" id="A0A6V8MEB2"/>
<evidence type="ECO:0000313" key="2">
    <source>
        <dbReference type="Proteomes" id="UP000556026"/>
    </source>
</evidence>
<sequence>MSRTDYLALYEYTIDNQDQIAKVSTNWDSFETAAQDSGRFLSAGIIGLPVWDFIDGAETSLLYKVIFNRIRKHNSSIVIPYRCDSPTVRRTLELHLSARLNGSIDFYSYLLQEECRDTVDLFDPSFDRSNEHIRVCSICKRVALSDHHWVEVEAAIAHLGLFTTVKMPQITHGLCPECYAMAMAELDSSSPPPRVTTR</sequence>
<reference evidence="2" key="1">
    <citation type="submission" date="2020-06" db="EMBL/GenBank/DDBJ databases">
        <title>Draft genomic sequence of Geomonas sp. Red330.</title>
        <authorList>
            <person name="Itoh H."/>
            <person name="Zhenxing X."/>
            <person name="Ushijima N."/>
            <person name="Masuda Y."/>
            <person name="Shiratori Y."/>
            <person name="Senoo K."/>
        </authorList>
    </citation>
    <scope>NUCLEOTIDE SEQUENCE [LARGE SCALE GENOMIC DNA]</scope>
    <source>
        <strain evidence="2">Red330</strain>
    </source>
</reference>
<dbReference type="EMBL" id="BLXX01000001">
    <property type="protein sequence ID" value="GFO58163.1"/>
    <property type="molecule type" value="Genomic_DNA"/>
</dbReference>
<proteinExistence type="predicted"/>
<dbReference type="RefSeq" id="WP_183353007.1">
    <property type="nucleotide sequence ID" value="NZ_BLXX01000001.1"/>
</dbReference>
<name>A0A6V8MEB2_9BACT</name>
<keyword evidence="2" id="KW-1185">Reference proteome</keyword>